<dbReference type="SFLD" id="SFLDG01133">
    <property type="entry name" value="C1.5.4:_Enolase-phosphatase_Li"/>
    <property type="match status" value="1"/>
</dbReference>
<protein>
    <submittedName>
        <fullName evidence="5">HAD-like domain</fullName>
    </submittedName>
</protein>
<dbReference type="OMA" id="LQGMVWE"/>
<dbReference type="InParanoid" id="A0A0V0QNK9"/>
<dbReference type="Gene3D" id="3.40.50.1000">
    <property type="entry name" value="HAD superfamily/HAD-like"/>
    <property type="match status" value="1"/>
</dbReference>
<comment type="caution">
    <text evidence="5">The sequence shown here is derived from an EMBL/GenBank/DDBJ whole genome shotgun (WGS) entry which is preliminary data.</text>
</comment>
<dbReference type="InterPro" id="IPR036412">
    <property type="entry name" value="HAD-like_sf"/>
</dbReference>
<organism evidence="5 6">
    <name type="scientific">Pseudocohnilembus persalinus</name>
    <name type="common">Ciliate</name>
    <dbReference type="NCBI Taxonomy" id="266149"/>
    <lineage>
        <taxon>Eukaryota</taxon>
        <taxon>Sar</taxon>
        <taxon>Alveolata</taxon>
        <taxon>Ciliophora</taxon>
        <taxon>Intramacronucleata</taxon>
        <taxon>Oligohymenophorea</taxon>
        <taxon>Scuticociliatia</taxon>
        <taxon>Philasterida</taxon>
        <taxon>Pseudocohnilembidae</taxon>
        <taxon>Pseudocohnilembus</taxon>
    </lineage>
</organism>
<dbReference type="NCBIfam" id="TIGR01691">
    <property type="entry name" value="enolase-ppase"/>
    <property type="match status" value="1"/>
</dbReference>
<evidence type="ECO:0000256" key="3">
    <source>
        <dbReference type="ARBA" id="ARBA00023167"/>
    </source>
</evidence>
<dbReference type="Pfam" id="PF00702">
    <property type="entry name" value="Hydrolase"/>
    <property type="match status" value="1"/>
</dbReference>
<dbReference type="OrthoDB" id="272500at2759"/>
<dbReference type="AlphaFoldDB" id="A0A0V0QNK9"/>
<evidence type="ECO:0000256" key="4">
    <source>
        <dbReference type="SAM" id="MobiDB-lite"/>
    </source>
</evidence>
<dbReference type="InterPro" id="IPR023943">
    <property type="entry name" value="Enolase-ppase_E1"/>
</dbReference>
<feature type="compositionally biased region" description="Basic and acidic residues" evidence="4">
    <location>
        <begin position="35"/>
        <end position="52"/>
    </location>
</feature>
<dbReference type="SUPFAM" id="SSF56784">
    <property type="entry name" value="HAD-like"/>
    <property type="match status" value="1"/>
</dbReference>
<dbReference type="GO" id="GO:0000287">
    <property type="term" value="F:magnesium ion binding"/>
    <property type="evidence" value="ECO:0007669"/>
    <property type="project" value="InterPro"/>
</dbReference>
<evidence type="ECO:0000313" key="6">
    <source>
        <dbReference type="Proteomes" id="UP000054937"/>
    </source>
</evidence>
<dbReference type="InterPro" id="IPR023214">
    <property type="entry name" value="HAD_sf"/>
</dbReference>
<accession>A0A0V0QNK9</accession>
<dbReference type="NCBIfam" id="TIGR01549">
    <property type="entry name" value="HAD-SF-IA-v1"/>
    <property type="match status" value="1"/>
</dbReference>
<evidence type="ECO:0000256" key="1">
    <source>
        <dbReference type="ARBA" id="ARBA00022605"/>
    </source>
</evidence>
<dbReference type="Gene3D" id="1.10.720.60">
    <property type="match status" value="1"/>
</dbReference>
<evidence type="ECO:0000313" key="5">
    <source>
        <dbReference type="EMBL" id="KRX03724.1"/>
    </source>
</evidence>
<reference evidence="5 6" key="1">
    <citation type="journal article" date="2015" name="Sci. Rep.">
        <title>Genome of the facultative scuticociliatosis pathogen Pseudocohnilembus persalinus provides insight into its virulence through horizontal gene transfer.</title>
        <authorList>
            <person name="Xiong J."/>
            <person name="Wang G."/>
            <person name="Cheng J."/>
            <person name="Tian M."/>
            <person name="Pan X."/>
            <person name="Warren A."/>
            <person name="Jiang C."/>
            <person name="Yuan D."/>
            <person name="Miao W."/>
        </authorList>
    </citation>
    <scope>NUCLEOTIDE SEQUENCE [LARGE SCALE GENOMIC DNA]</scope>
    <source>
        <strain evidence="5">36N120E</strain>
    </source>
</reference>
<dbReference type="EMBL" id="LDAU01000126">
    <property type="protein sequence ID" value="KRX03724.1"/>
    <property type="molecule type" value="Genomic_DNA"/>
</dbReference>
<dbReference type="PANTHER" id="PTHR20371:SF1">
    <property type="entry name" value="ENOLASE-PHOSPHATASE E1"/>
    <property type="match status" value="1"/>
</dbReference>
<keyword evidence="1" id="KW-0028">Amino-acid biosynthesis</keyword>
<name>A0A0V0QNK9_PSEPJ</name>
<dbReference type="PANTHER" id="PTHR20371">
    <property type="entry name" value="ENOLASE-PHOSPHATASE E1"/>
    <property type="match status" value="1"/>
</dbReference>
<dbReference type="SFLD" id="SFLDG01129">
    <property type="entry name" value="C1.5:_HAD__Beta-PGM__Phosphata"/>
    <property type="match status" value="1"/>
</dbReference>
<gene>
    <name evidence="5" type="ORF">PPERSA_04232</name>
</gene>
<dbReference type="InterPro" id="IPR006439">
    <property type="entry name" value="HAD-SF_hydro_IA"/>
</dbReference>
<dbReference type="Proteomes" id="UP000054937">
    <property type="component" value="Unassembled WGS sequence"/>
</dbReference>
<dbReference type="GO" id="GO:0043874">
    <property type="term" value="F:acireductone synthase activity"/>
    <property type="evidence" value="ECO:0007669"/>
    <property type="project" value="InterPro"/>
</dbReference>
<evidence type="ECO:0000256" key="2">
    <source>
        <dbReference type="ARBA" id="ARBA00022801"/>
    </source>
</evidence>
<keyword evidence="3" id="KW-0486">Methionine biosynthesis</keyword>
<feature type="region of interest" description="Disordered" evidence="4">
    <location>
        <begin position="34"/>
        <end position="66"/>
    </location>
</feature>
<keyword evidence="2" id="KW-0378">Hydrolase</keyword>
<proteinExistence type="predicted"/>
<dbReference type="GO" id="GO:0019509">
    <property type="term" value="P:L-methionine salvage from methylthioadenosine"/>
    <property type="evidence" value="ECO:0007669"/>
    <property type="project" value="InterPro"/>
</dbReference>
<sequence length="316" mass="36971">MSQKNSSANQIFIETPVYSDKTLLEQELENNLKQLRKEEGQKNKNNTEKQNLDDQEASQQKKKVKKDQSEEEEIKYVLLDIEGTTTPITFVNDVLFPIARKELKNYIIENFENQNLQDDLKQIMKDAQQEMNMQMEFPQNIEQLKNEKENNFLSQILIYLNKLMDENKKYTPLKSIQGKIWKNSYENQSIQGKIYDDVRPVVEKWVKQGKKVFIYSSGSEEAQILLMKYSDKGDLTQLLSGYFDTKIGLKVQPQSYKNILEKINGKGNETLFVTDRYEEAQAASEVGIKVYISVRENTEQLPKENKFKTITKFDEI</sequence>
<dbReference type="SFLD" id="SFLDS00003">
    <property type="entry name" value="Haloacid_Dehalogenase"/>
    <property type="match status" value="1"/>
</dbReference>
<keyword evidence="6" id="KW-1185">Reference proteome</keyword>